<dbReference type="AlphaFoldDB" id="H0EDN9"/>
<dbReference type="EMBL" id="AGUE01000010">
    <property type="protein sequence ID" value="EHL03279.1"/>
    <property type="molecule type" value="Genomic_DNA"/>
</dbReference>
<evidence type="ECO:0000313" key="3">
    <source>
        <dbReference type="EMBL" id="EHL03279.1"/>
    </source>
</evidence>
<dbReference type="OrthoDB" id="3557965at2759"/>
<feature type="transmembrane region" description="Helical" evidence="1">
    <location>
        <begin position="140"/>
        <end position="159"/>
    </location>
</feature>
<evidence type="ECO:0000256" key="2">
    <source>
        <dbReference type="SAM" id="SignalP"/>
    </source>
</evidence>
<sequence>MKTFIALFALFSTLPFAIGNPIISPPALEQRQAGKPADIMANLYTQIQAFTGQINSTLDTINAGTTTAQNTTAQATIKDLTAQIGTVGQAAKSQLEAVGKRNVQRYTAGDQEVIAGYMVNIYYEISGCYSRVKFCYGDSFLGGILSPIIQVLMGVFQVVDRVVSGVLFIAGNALAGVFAVVGGVLGLLLKLLFGKCYI</sequence>
<organism evidence="3 4">
    <name type="scientific">Glarea lozoyensis (strain ATCC 74030 / MF5533)</name>
    <dbReference type="NCBI Taxonomy" id="1104152"/>
    <lineage>
        <taxon>Eukaryota</taxon>
        <taxon>Fungi</taxon>
        <taxon>Dikarya</taxon>
        <taxon>Ascomycota</taxon>
        <taxon>Pezizomycotina</taxon>
        <taxon>Leotiomycetes</taxon>
        <taxon>Helotiales</taxon>
        <taxon>Helotiaceae</taxon>
        <taxon>Glarea</taxon>
    </lineage>
</organism>
<protein>
    <submittedName>
        <fullName evidence="3">Uncharacterized protein</fullName>
    </submittedName>
</protein>
<keyword evidence="4" id="KW-1185">Reference proteome</keyword>
<dbReference type="Proteomes" id="UP000005446">
    <property type="component" value="Unassembled WGS sequence"/>
</dbReference>
<name>H0EDN9_GLAL7</name>
<keyword evidence="2" id="KW-0732">Signal</keyword>
<comment type="caution">
    <text evidence="3">The sequence shown here is derived from an EMBL/GenBank/DDBJ whole genome shotgun (WGS) entry which is preliminary data.</text>
</comment>
<evidence type="ECO:0000256" key="1">
    <source>
        <dbReference type="SAM" id="Phobius"/>
    </source>
</evidence>
<feature type="signal peptide" evidence="2">
    <location>
        <begin position="1"/>
        <end position="19"/>
    </location>
</feature>
<feature type="transmembrane region" description="Helical" evidence="1">
    <location>
        <begin position="166"/>
        <end position="193"/>
    </location>
</feature>
<proteinExistence type="predicted"/>
<feature type="chain" id="PRO_5003532341" evidence="2">
    <location>
        <begin position="20"/>
        <end position="198"/>
    </location>
</feature>
<keyword evidence="1" id="KW-0472">Membrane</keyword>
<reference evidence="3 4" key="1">
    <citation type="journal article" date="2012" name="Eukaryot. Cell">
        <title>Genome sequence of the fungus Glarea lozoyensis: the first genome sequence of a species from the Helotiaceae family.</title>
        <authorList>
            <person name="Youssar L."/>
            <person name="Gruening B.A."/>
            <person name="Erxleben A."/>
            <person name="Guenther S."/>
            <person name="Huettel W."/>
        </authorList>
    </citation>
    <scope>NUCLEOTIDE SEQUENCE [LARGE SCALE GENOMIC DNA]</scope>
    <source>
        <strain evidence="4">ATCC 74030 / MF5533</strain>
    </source>
</reference>
<keyword evidence="1" id="KW-0812">Transmembrane</keyword>
<accession>H0EDN9</accession>
<dbReference type="InParanoid" id="H0EDN9"/>
<evidence type="ECO:0000313" key="4">
    <source>
        <dbReference type="Proteomes" id="UP000005446"/>
    </source>
</evidence>
<keyword evidence="1" id="KW-1133">Transmembrane helix</keyword>
<gene>
    <name evidence="3" type="ORF">M7I_0494</name>
</gene>
<dbReference type="HOGENOM" id="CLU_1390362_0_0_1"/>